<accession>A0A9D1FJQ4</accession>
<proteinExistence type="predicted"/>
<dbReference type="AlphaFoldDB" id="A0A9D1FJQ4"/>
<name>A0A9D1FJQ4_9BACT</name>
<comment type="caution">
    <text evidence="2">The sequence shown here is derived from an EMBL/GenBank/DDBJ whole genome shotgun (WGS) entry which is preliminary data.</text>
</comment>
<evidence type="ECO:0000313" key="2">
    <source>
        <dbReference type="EMBL" id="HIS74455.1"/>
    </source>
</evidence>
<reference evidence="2" key="1">
    <citation type="submission" date="2020-10" db="EMBL/GenBank/DDBJ databases">
        <authorList>
            <person name="Gilroy R."/>
        </authorList>
    </citation>
    <scope>NUCLEOTIDE SEQUENCE</scope>
    <source>
        <strain evidence="2">CHK152-2871</strain>
    </source>
</reference>
<dbReference type="EMBL" id="DVJQ01000048">
    <property type="protein sequence ID" value="HIS74455.1"/>
    <property type="molecule type" value="Genomic_DNA"/>
</dbReference>
<gene>
    <name evidence="2" type="ORF">IAA86_05510</name>
</gene>
<keyword evidence="1" id="KW-0812">Transmembrane</keyword>
<feature type="transmembrane region" description="Helical" evidence="1">
    <location>
        <begin position="6"/>
        <end position="27"/>
    </location>
</feature>
<dbReference type="Proteomes" id="UP000886865">
    <property type="component" value="Unassembled WGS sequence"/>
</dbReference>
<evidence type="ECO:0000256" key="1">
    <source>
        <dbReference type="SAM" id="Phobius"/>
    </source>
</evidence>
<reference evidence="2" key="2">
    <citation type="journal article" date="2021" name="PeerJ">
        <title>Extensive microbial diversity within the chicken gut microbiome revealed by metagenomics and culture.</title>
        <authorList>
            <person name="Gilroy R."/>
            <person name="Ravi A."/>
            <person name="Getino M."/>
            <person name="Pursley I."/>
            <person name="Horton D.L."/>
            <person name="Alikhan N.F."/>
            <person name="Baker D."/>
            <person name="Gharbi K."/>
            <person name="Hall N."/>
            <person name="Watson M."/>
            <person name="Adriaenssens E.M."/>
            <person name="Foster-Nyarko E."/>
            <person name="Jarju S."/>
            <person name="Secka A."/>
            <person name="Antonio M."/>
            <person name="Oren A."/>
            <person name="Chaudhuri R.R."/>
            <person name="La Ragione R."/>
            <person name="Hildebrand F."/>
            <person name="Pallen M.J."/>
        </authorList>
    </citation>
    <scope>NUCLEOTIDE SEQUENCE</scope>
    <source>
        <strain evidence="2">CHK152-2871</strain>
    </source>
</reference>
<organism evidence="2 3">
    <name type="scientific">Candidatus Galligastranaerophilus intestinavium</name>
    <dbReference type="NCBI Taxonomy" id="2840836"/>
    <lineage>
        <taxon>Bacteria</taxon>
        <taxon>Candidatus Galligastranaerophilus</taxon>
    </lineage>
</organism>
<protein>
    <submittedName>
        <fullName evidence="2">Uncharacterized protein</fullName>
    </submittedName>
</protein>
<keyword evidence="1" id="KW-0472">Membrane</keyword>
<sequence length="80" mass="9516">MNIDNYLEFAPILIVIIIFAAQTRIFITPEALEKKHREILNECQGRFASIIYIKELKNQWGEIKEKIDKIYDYFLQTHGD</sequence>
<keyword evidence="1" id="KW-1133">Transmembrane helix</keyword>
<evidence type="ECO:0000313" key="3">
    <source>
        <dbReference type="Proteomes" id="UP000886865"/>
    </source>
</evidence>